<protein>
    <submittedName>
        <fullName evidence="2">Uncharacterized protein</fullName>
    </submittedName>
</protein>
<sequence length="67" mass="7785">MPEASRTVFDKLGEKEIKENKKELDEPEIERAGPKSESRERRREIEGGANHRIQSPEKQIPRLLLCT</sequence>
<comment type="caution">
    <text evidence="2">The sequence shown here is derived from an EMBL/GenBank/DDBJ whole genome shotgun (WGS) entry which is preliminary data.</text>
</comment>
<organism evidence="2 3">
    <name type="scientific">Eschrichtius robustus</name>
    <name type="common">California gray whale</name>
    <name type="synonym">Eschrichtius gibbosus</name>
    <dbReference type="NCBI Taxonomy" id="9764"/>
    <lineage>
        <taxon>Eukaryota</taxon>
        <taxon>Metazoa</taxon>
        <taxon>Chordata</taxon>
        <taxon>Craniata</taxon>
        <taxon>Vertebrata</taxon>
        <taxon>Euteleostomi</taxon>
        <taxon>Mammalia</taxon>
        <taxon>Eutheria</taxon>
        <taxon>Laurasiatheria</taxon>
        <taxon>Artiodactyla</taxon>
        <taxon>Whippomorpha</taxon>
        <taxon>Cetacea</taxon>
        <taxon>Mysticeti</taxon>
        <taxon>Eschrichtiidae</taxon>
        <taxon>Eschrichtius</taxon>
    </lineage>
</organism>
<evidence type="ECO:0000313" key="3">
    <source>
        <dbReference type="Proteomes" id="UP001159641"/>
    </source>
</evidence>
<keyword evidence="3" id="KW-1185">Reference proteome</keyword>
<evidence type="ECO:0000256" key="1">
    <source>
        <dbReference type="SAM" id="MobiDB-lite"/>
    </source>
</evidence>
<gene>
    <name evidence="2" type="ORF">J1605_009587</name>
</gene>
<name>A0AB34GU38_ESCRO</name>
<dbReference type="EMBL" id="JAIQCJ010002089">
    <property type="protein sequence ID" value="KAJ8782979.1"/>
    <property type="molecule type" value="Genomic_DNA"/>
</dbReference>
<proteinExistence type="predicted"/>
<dbReference type="Proteomes" id="UP001159641">
    <property type="component" value="Unassembled WGS sequence"/>
</dbReference>
<dbReference type="AlphaFoldDB" id="A0AB34GU38"/>
<evidence type="ECO:0000313" key="2">
    <source>
        <dbReference type="EMBL" id="KAJ8782979.1"/>
    </source>
</evidence>
<accession>A0AB34GU38</accession>
<reference evidence="2 3" key="1">
    <citation type="submission" date="2022-11" db="EMBL/GenBank/DDBJ databases">
        <title>Whole genome sequence of Eschrichtius robustus ER-17-0199.</title>
        <authorList>
            <person name="Bruniche-Olsen A."/>
            <person name="Black A.N."/>
            <person name="Fields C.J."/>
            <person name="Walden K."/>
            <person name="Dewoody J.A."/>
        </authorList>
    </citation>
    <scope>NUCLEOTIDE SEQUENCE [LARGE SCALE GENOMIC DNA]</scope>
    <source>
        <strain evidence="2">ER-17-0199</strain>
        <tissue evidence="2">Blubber</tissue>
    </source>
</reference>
<feature type="compositionally biased region" description="Basic and acidic residues" evidence="1">
    <location>
        <begin position="8"/>
        <end position="46"/>
    </location>
</feature>
<feature type="region of interest" description="Disordered" evidence="1">
    <location>
        <begin position="1"/>
        <end position="67"/>
    </location>
</feature>